<dbReference type="RefSeq" id="WP_207683503.1">
    <property type="nucleotide sequence ID" value="NZ_CP061800.1"/>
</dbReference>
<dbReference type="NCBIfam" id="TIGR01552">
    <property type="entry name" value="phd_fam"/>
    <property type="match status" value="1"/>
</dbReference>
<dbReference type="KEGG" id="dmm:dnm_050200"/>
<dbReference type="SUPFAM" id="SSF143120">
    <property type="entry name" value="YefM-like"/>
    <property type="match status" value="1"/>
</dbReference>
<dbReference type="PANTHER" id="PTHR33713">
    <property type="entry name" value="ANTITOXIN YAFN-RELATED"/>
    <property type="match status" value="1"/>
</dbReference>
<name>A0A975BQ23_9BACT</name>
<proteinExistence type="inferred from homology"/>
<comment type="similarity">
    <text evidence="1 2">Belongs to the phD/YefM antitoxin family.</text>
</comment>
<reference evidence="3" key="1">
    <citation type="journal article" date="2021" name="Microb. Physiol.">
        <title>Proteogenomic Insights into the Physiology of Marine, Sulfate-Reducing, Filamentous Desulfonema limicola and Desulfonema magnum.</title>
        <authorList>
            <person name="Schnaars V."/>
            <person name="Wohlbrand L."/>
            <person name="Scheve S."/>
            <person name="Hinrichs C."/>
            <person name="Reinhardt R."/>
            <person name="Rabus R."/>
        </authorList>
    </citation>
    <scope>NUCLEOTIDE SEQUENCE</scope>
    <source>
        <strain evidence="3">4be13</strain>
    </source>
</reference>
<evidence type="ECO:0000313" key="3">
    <source>
        <dbReference type="EMBL" id="QTA88975.1"/>
    </source>
</evidence>
<comment type="function">
    <text evidence="2">Antitoxin component of a type II toxin-antitoxin (TA) system.</text>
</comment>
<gene>
    <name evidence="3" type="ORF">dnm_050200</name>
</gene>
<dbReference type="InterPro" id="IPR036165">
    <property type="entry name" value="YefM-like_sf"/>
</dbReference>
<accession>A0A975BQ23</accession>
<sequence>MNAVLTAQASKNLDNLIEQIVADAEPAILLNDKGEKAVLMSLDEFNSWQETLYLLSNPANAEHLRNSIQEANEGKTFEKELIEV</sequence>
<keyword evidence="4" id="KW-1185">Reference proteome</keyword>
<dbReference type="Gene3D" id="6.10.250.330">
    <property type="match status" value="1"/>
</dbReference>
<dbReference type="Gene3D" id="3.40.1620.10">
    <property type="entry name" value="YefM-like domain"/>
    <property type="match status" value="1"/>
</dbReference>
<dbReference type="AlphaFoldDB" id="A0A975BQ23"/>
<dbReference type="InterPro" id="IPR051405">
    <property type="entry name" value="phD/YefM_antitoxin"/>
</dbReference>
<evidence type="ECO:0000313" key="4">
    <source>
        <dbReference type="Proteomes" id="UP000663722"/>
    </source>
</evidence>
<dbReference type="EMBL" id="CP061800">
    <property type="protein sequence ID" value="QTA88975.1"/>
    <property type="molecule type" value="Genomic_DNA"/>
</dbReference>
<evidence type="ECO:0000256" key="1">
    <source>
        <dbReference type="ARBA" id="ARBA00009981"/>
    </source>
</evidence>
<dbReference type="Proteomes" id="UP000663722">
    <property type="component" value="Chromosome"/>
</dbReference>
<protein>
    <recommendedName>
        <fullName evidence="2">Antitoxin</fullName>
    </recommendedName>
</protein>
<organism evidence="3 4">
    <name type="scientific">Desulfonema magnum</name>
    <dbReference type="NCBI Taxonomy" id="45655"/>
    <lineage>
        <taxon>Bacteria</taxon>
        <taxon>Pseudomonadati</taxon>
        <taxon>Thermodesulfobacteriota</taxon>
        <taxon>Desulfobacteria</taxon>
        <taxon>Desulfobacterales</taxon>
        <taxon>Desulfococcaceae</taxon>
        <taxon>Desulfonema</taxon>
    </lineage>
</organism>
<evidence type="ECO:0000256" key="2">
    <source>
        <dbReference type="RuleBase" id="RU362080"/>
    </source>
</evidence>
<dbReference type="PANTHER" id="PTHR33713:SF6">
    <property type="entry name" value="ANTITOXIN YEFM"/>
    <property type="match status" value="1"/>
</dbReference>
<dbReference type="Pfam" id="PF02604">
    <property type="entry name" value="PhdYeFM_antitox"/>
    <property type="match status" value="1"/>
</dbReference>
<dbReference type="InterPro" id="IPR006442">
    <property type="entry name" value="Antitoxin_Phd/YefM"/>
</dbReference>